<sequence>MDATARYESSAGDLSSPPSGFSSEAGSPSRQPGLPRNAPAEIHVKNENRGQRQSAPQYEQIQTVPGDGNGPPKRFGLVDGHWVQLTAAGLPRKKPGRKPGAGGKTKTPDGTDQQQPGQPGQPEQAKVRKPRKPRDPNALPVQRKRKIAPADAQSAEAAGRSPKVLALGDQHAETPHPSPSLNSKSAPQLPEPRYSPSVPKRESFPGSMQNILNAEPPTQASGSSNPMPVRSIGQSYDPIRDGKYDPVRETVVSNNLFPSTSGSPRAQTSQTAHRSPSIASLIEPQAPPLRSPIPSQNGQTPSIAMTPKLQVNDSSSVSGSPSKPAKVVSDLLSMPRSTVQEPKKDQPPAPPAVAQPVIKESNFATIANGPVKKLTPKEKTQTGTSTPKTDNLDDITQEGEGRSILDFGRAKPGEEAQAPTIVLNIPIKTGETNKYVNFMRLAEDRYGWDALHPRLAANRDRKARIAAATASLEKIESGRESGDEMSVDLSDVEGSNPENGGTSGIDAQAKPKKKRNFKEDHYDIDDDFVDDSELLWEAQAAASRDGFFVYSGPLVPEVPKSAANQDGPPKRGRGGGRGSRGGRGGASTRGGSGTGRGGGPGSRGGSITRKPRITKSEKAQREREKTERESLAQMDSTSASTKDAQPKPSFAVSEVVA</sequence>
<protein>
    <recommendedName>
        <fullName evidence="2">Hpc2-related domain-containing protein</fullName>
    </recommendedName>
</protein>
<feature type="region of interest" description="Disordered" evidence="1">
    <location>
        <begin position="475"/>
        <end position="520"/>
    </location>
</feature>
<feature type="compositionally biased region" description="Polar residues" evidence="1">
    <location>
        <begin position="633"/>
        <end position="643"/>
    </location>
</feature>
<accession>A0ABY6TQ18</accession>
<dbReference type="Proteomes" id="UP000766486">
    <property type="component" value="Unassembled WGS sequence"/>
</dbReference>
<feature type="compositionally biased region" description="Polar residues" evidence="1">
    <location>
        <begin position="12"/>
        <end position="30"/>
    </location>
</feature>
<dbReference type="InterPro" id="IPR014840">
    <property type="entry name" value="HRD"/>
</dbReference>
<evidence type="ECO:0000259" key="2">
    <source>
        <dbReference type="Pfam" id="PF08729"/>
    </source>
</evidence>
<feature type="region of interest" description="Disordered" evidence="1">
    <location>
        <begin position="373"/>
        <end position="395"/>
    </location>
</feature>
<dbReference type="EMBL" id="CABFNS010000226">
    <property type="protein sequence ID" value="VUC20722.1"/>
    <property type="molecule type" value="Genomic_DNA"/>
</dbReference>
<feature type="compositionally biased region" description="Basic and acidic residues" evidence="1">
    <location>
        <begin position="238"/>
        <end position="248"/>
    </location>
</feature>
<evidence type="ECO:0000313" key="4">
    <source>
        <dbReference type="Proteomes" id="UP000766486"/>
    </source>
</evidence>
<evidence type="ECO:0000313" key="3">
    <source>
        <dbReference type="EMBL" id="VUC20722.1"/>
    </source>
</evidence>
<keyword evidence="4" id="KW-1185">Reference proteome</keyword>
<gene>
    <name evidence="3" type="ORF">CLO192961_LOCUS28925</name>
</gene>
<feature type="region of interest" description="Disordered" evidence="1">
    <location>
        <begin position="550"/>
        <end position="657"/>
    </location>
</feature>
<feature type="compositionally biased region" description="Low complexity" evidence="1">
    <location>
        <begin position="104"/>
        <end position="122"/>
    </location>
</feature>
<feature type="compositionally biased region" description="Polar residues" evidence="1">
    <location>
        <begin position="251"/>
        <end position="278"/>
    </location>
</feature>
<feature type="compositionally biased region" description="Basic and acidic residues" evidence="1">
    <location>
        <begin position="614"/>
        <end position="630"/>
    </location>
</feature>
<feature type="region of interest" description="Disordered" evidence="1">
    <location>
        <begin position="1"/>
        <end position="330"/>
    </location>
</feature>
<feature type="compositionally biased region" description="Gly residues" evidence="1">
    <location>
        <begin position="575"/>
        <end position="604"/>
    </location>
</feature>
<feature type="domain" description="Hpc2-related" evidence="2">
    <location>
        <begin position="512"/>
        <end position="554"/>
    </location>
</feature>
<feature type="compositionally biased region" description="Low complexity" evidence="1">
    <location>
        <begin position="314"/>
        <end position="329"/>
    </location>
</feature>
<feature type="compositionally biased region" description="Polar residues" evidence="1">
    <location>
        <begin position="51"/>
        <end position="63"/>
    </location>
</feature>
<proteinExistence type="predicted"/>
<name>A0ABY6TQ18_BIOOC</name>
<dbReference type="Pfam" id="PF08729">
    <property type="entry name" value="HUN"/>
    <property type="match status" value="1"/>
</dbReference>
<comment type="caution">
    <text evidence="3">The sequence shown here is derived from an EMBL/GenBank/DDBJ whole genome shotgun (WGS) entry which is preliminary data.</text>
</comment>
<feature type="compositionally biased region" description="Polar residues" evidence="1">
    <location>
        <begin position="206"/>
        <end position="226"/>
    </location>
</feature>
<reference evidence="3 4" key="1">
    <citation type="submission" date="2019-06" db="EMBL/GenBank/DDBJ databases">
        <authorList>
            <person name="Broberg M."/>
        </authorList>
    </citation>
    <scope>NUCLEOTIDE SEQUENCE [LARGE SCALE GENOMIC DNA]</scope>
</reference>
<feature type="compositionally biased region" description="Polar residues" evidence="1">
    <location>
        <begin position="293"/>
        <end position="313"/>
    </location>
</feature>
<organism evidence="3 4">
    <name type="scientific">Bionectria ochroleuca</name>
    <name type="common">Gliocladium roseum</name>
    <dbReference type="NCBI Taxonomy" id="29856"/>
    <lineage>
        <taxon>Eukaryota</taxon>
        <taxon>Fungi</taxon>
        <taxon>Dikarya</taxon>
        <taxon>Ascomycota</taxon>
        <taxon>Pezizomycotina</taxon>
        <taxon>Sordariomycetes</taxon>
        <taxon>Hypocreomycetidae</taxon>
        <taxon>Hypocreales</taxon>
        <taxon>Bionectriaceae</taxon>
        <taxon>Clonostachys</taxon>
    </lineage>
</organism>
<evidence type="ECO:0000256" key="1">
    <source>
        <dbReference type="SAM" id="MobiDB-lite"/>
    </source>
</evidence>